<dbReference type="InterPro" id="IPR036378">
    <property type="entry name" value="FAS1_dom_sf"/>
</dbReference>
<accession>A0A9P6VF95</accession>
<dbReference type="OrthoDB" id="286301at2759"/>
<feature type="domain" description="FAS1" evidence="3">
    <location>
        <begin position="21"/>
        <end position="305"/>
    </location>
</feature>
<dbReference type="InterPro" id="IPR050904">
    <property type="entry name" value="Adhesion/Biosynth-related"/>
</dbReference>
<dbReference type="PANTHER" id="PTHR10900:SF77">
    <property type="entry name" value="FI19380P1"/>
    <property type="match status" value="1"/>
</dbReference>
<keyword evidence="5" id="KW-1185">Reference proteome</keyword>
<dbReference type="GO" id="GO:0000329">
    <property type="term" value="C:fungal-type vacuole membrane"/>
    <property type="evidence" value="ECO:0007669"/>
    <property type="project" value="TreeGrafter"/>
</dbReference>
<evidence type="ECO:0000256" key="2">
    <source>
        <dbReference type="SAM" id="Phobius"/>
    </source>
</evidence>
<keyword evidence="2" id="KW-0812">Transmembrane</keyword>
<feature type="compositionally biased region" description="Low complexity" evidence="1">
    <location>
        <begin position="462"/>
        <end position="472"/>
    </location>
</feature>
<evidence type="ECO:0000313" key="4">
    <source>
        <dbReference type="EMBL" id="KAG0646823.1"/>
    </source>
</evidence>
<gene>
    <name evidence="4" type="ORF">D0Z07_6170</name>
</gene>
<sequence length="472" mass="49471">MKMLGESLLWLLAISPRPSVQITPLQALQSFPQLSTFQSYIDASPNFTSLLSNANNFTLLAPTNDAFATFTSQNGNLLNSTLLEATLQYSLLNGSFPTLSFTNASQFAATNLNNATYSNVTGGQRIELVLGSDGAPQVLTGNRSISTSTTTDIISAGGIIHIVNEVLTVPVSLVLEVTAAGLEYFISILNLGGYLNTANNYVNEVLDVTDITYFLPNSAAALANATQLFASTSSAQQQAFFEYHIVPGVVAYSSLLTNGSQFKTATGANITVTVQGGDTYINGAKVLSSDYIVANGVAHVIDNLLNVNDTSPPPLPTSSSSSPTPTPTSNPSESPTANTSTSTTAAQASGSKSSLGTGAKAGIGVGAAVGGLLILAALAWCLLRIKKNREDNEEPWGGQNMDEEPRMSKYYVQRGTVQRQQDLGLGLESSGMHGFQHDKVAKGNSHGSSSAPSRPSVPPRSPSRLGSGNEFF</sequence>
<keyword evidence="2" id="KW-0472">Membrane</keyword>
<dbReference type="SUPFAM" id="SSF82153">
    <property type="entry name" value="FAS1 domain"/>
    <property type="match status" value="2"/>
</dbReference>
<dbReference type="Pfam" id="PF02469">
    <property type="entry name" value="Fasciclin"/>
    <property type="match status" value="2"/>
</dbReference>
<proteinExistence type="predicted"/>
<dbReference type="PROSITE" id="PS50213">
    <property type="entry name" value="FAS1"/>
    <property type="match status" value="1"/>
</dbReference>
<dbReference type="AlphaFoldDB" id="A0A9P6VF95"/>
<dbReference type="SMART" id="SM00554">
    <property type="entry name" value="FAS1"/>
    <property type="match status" value="2"/>
</dbReference>
<dbReference type="InterPro" id="IPR000782">
    <property type="entry name" value="FAS1_domain"/>
</dbReference>
<name>A0A9P6VF95_9HELO</name>
<reference evidence="4" key="1">
    <citation type="submission" date="2019-07" db="EMBL/GenBank/DDBJ databases">
        <title>Hyphodiscus hymeniophilus genome sequencing and assembly.</title>
        <authorList>
            <person name="Kramer G."/>
            <person name="Nodwell J."/>
        </authorList>
    </citation>
    <scope>NUCLEOTIDE SEQUENCE</scope>
    <source>
        <strain evidence="4">ATCC 34498</strain>
    </source>
</reference>
<dbReference type="PANTHER" id="PTHR10900">
    <property type="entry name" value="PERIOSTIN-RELATED"/>
    <property type="match status" value="1"/>
</dbReference>
<evidence type="ECO:0000256" key="1">
    <source>
        <dbReference type="SAM" id="MobiDB-lite"/>
    </source>
</evidence>
<feature type="region of interest" description="Disordered" evidence="1">
    <location>
        <begin position="309"/>
        <end position="357"/>
    </location>
</feature>
<organism evidence="4 5">
    <name type="scientific">Hyphodiscus hymeniophilus</name>
    <dbReference type="NCBI Taxonomy" id="353542"/>
    <lineage>
        <taxon>Eukaryota</taxon>
        <taxon>Fungi</taxon>
        <taxon>Dikarya</taxon>
        <taxon>Ascomycota</taxon>
        <taxon>Pezizomycotina</taxon>
        <taxon>Leotiomycetes</taxon>
        <taxon>Helotiales</taxon>
        <taxon>Hyphodiscaceae</taxon>
        <taxon>Hyphodiscus</taxon>
    </lineage>
</organism>
<feature type="transmembrane region" description="Helical" evidence="2">
    <location>
        <begin position="361"/>
        <end position="383"/>
    </location>
</feature>
<feature type="compositionally biased region" description="Low complexity" evidence="1">
    <location>
        <begin position="317"/>
        <end position="357"/>
    </location>
</feature>
<comment type="caution">
    <text evidence="4">The sequence shown here is derived from an EMBL/GenBank/DDBJ whole genome shotgun (WGS) entry which is preliminary data.</text>
</comment>
<feature type="region of interest" description="Disordered" evidence="1">
    <location>
        <begin position="423"/>
        <end position="472"/>
    </location>
</feature>
<evidence type="ECO:0000259" key="3">
    <source>
        <dbReference type="PROSITE" id="PS50213"/>
    </source>
</evidence>
<protein>
    <recommendedName>
        <fullName evidence="3">FAS1 domain-containing protein</fullName>
    </recommendedName>
</protein>
<dbReference type="Gene3D" id="2.30.180.10">
    <property type="entry name" value="FAS1 domain"/>
    <property type="match status" value="2"/>
</dbReference>
<evidence type="ECO:0000313" key="5">
    <source>
        <dbReference type="Proteomes" id="UP000785200"/>
    </source>
</evidence>
<dbReference type="EMBL" id="VNKQ01000014">
    <property type="protein sequence ID" value="KAG0646823.1"/>
    <property type="molecule type" value="Genomic_DNA"/>
</dbReference>
<feature type="compositionally biased region" description="Low complexity" evidence="1">
    <location>
        <begin position="445"/>
        <end position="454"/>
    </location>
</feature>
<keyword evidence="2" id="KW-1133">Transmembrane helix</keyword>
<dbReference type="GO" id="GO:0016236">
    <property type="term" value="P:macroautophagy"/>
    <property type="evidence" value="ECO:0007669"/>
    <property type="project" value="TreeGrafter"/>
</dbReference>
<dbReference type="Proteomes" id="UP000785200">
    <property type="component" value="Unassembled WGS sequence"/>
</dbReference>